<evidence type="ECO:0000313" key="2">
    <source>
        <dbReference type="Proteomes" id="UP000317730"/>
    </source>
</evidence>
<dbReference type="Proteomes" id="UP000317730">
    <property type="component" value="Unassembled WGS sequence"/>
</dbReference>
<gene>
    <name evidence="1" type="ORF">APE01nite_21480</name>
</gene>
<organism evidence="1 2">
    <name type="scientific">Acetobacter peroxydans</name>
    <dbReference type="NCBI Taxonomy" id="104098"/>
    <lineage>
        <taxon>Bacteria</taxon>
        <taxon>Pseudomonadati</taxon>
        <taxon>Pseudomonadota</taxon>
        <taxon>Alphaproteobacteria</taxon>
        <taxon>Acetobacterales</taxon>
        <taxon>Acetobacteraceae</taxon>
        <taxon>Acetobacter</taxon>
    </lineage>
</organism>
<dbReference type="EMBL" id="BJMV01000012">
    <property type="protein sequence ID" value="GEB86351.1"/>
    <property type="molecule type" value="Genomic_DNA"/>
</dbReference>
<keyword evidence="2" id="KW-1185">Reference proteome</keyword>
<evidence type="ECO:0000313" key="1">
    <source>
        <dbReference type="EMBL" id="GEB86351.1"/>
    </source>
</evidence>
<sequence length="146" mass="15291">MAHAVSSARGAETLTVVCRLPSGLVLDLYDPEDLRARAGSASPVMAPPVPRASVRLAGARRDARFHARDNRLLGLAGCTQVDAAFWEAWVAQNPGYLPLKNGLIFAQARAADAEARLAECASERTGLEGLDPNALPGVTPAHADPG</sequence>
<reference evidence="1 2" key="1">
    <citation type="submission" date="2019-06" db="EMBL/GenBank/DDBJ databases">
        <title>Whole genome shotgun sequence of Acetobacter peroxydans NBRC 13755.</title>
        <authorList>
            <person name="Hosoyama A."/>
            <person name="Uohara A."/>
            <person name="Ohji S."/>
            <person name="Ichikawa N."/>
        </authorList>
    </citation>
    <scope>NUCLEOTIDE SEQUENCE [LARGE SCALE GENOMIC DNA]</scope>
    <source>
        <strain evidence="1 2">NBRC 13755</strain>
    </source>
</reference>
<dbReference type="OrthoDB" id="6460161at2"/>
<protein>
    <submittedName>
        <fullName evidence="1">Uncharacterized protein</fullName>
    </submittedName>
</protein>
<comment type="caution">
    <text evidence="1">The sequence shown here is derived from an EMBL/GenBank/DDBJ whole genome shotgun (WGS) entry which is preliminary data.</text>
</comment>
<proteinExistence type="predicted"/>
<dbReference type="RefSeq" id="WP_141377415.1">
    <property type="nucleotide sequence ID" value="NZ_BAPL01000010.1"/>
</dbReference>
<name>A0A4Y3TTK7_9PROT</name>
<accession>A0A4Y3TTK7</accession>
<dbReference type="AlphaFoldDB" id="A0A4Y3TTK7"/>